<comment type="caution">
    <text evidence="7">The sequence shown here is derived from an EMBL/GenBank/DDBJ whole genome shotgun (WGS) entry which is preliminary data.</text>
</comment>
<dbReference type="Proteomes" id="UP000463470">
    <property type="component" value="Unassembled WGS sequence"/>
</dbReference>
<keyword evidence="3 6" id="KW-0812">Transmembrane</keyword>
<proteinExistence type="predicted"/>
<feature type="transmembrane region" description="Helical" evidence="6">
    <location>
        <begin position="6"/>
        <end position="26"/>
    </location>
</feature>
<feature type="transmembrane region" description="Helical" evidence="6">
    <location>
        <begin position="150"/>
        <end position="171"/>
    </location>
</feature>
<dbReference type="EMBL" id="WXEY01000025">
    <property type="protein sequence ID" value="MZP31098.1"/>
    <property type="molecule type" value="Genomic_DNA"/>
</dbReference>
<protein>
    <submittedName>
        <fullName evidence="7">LysE family transporter</fullName>
    </submittedName>
</protein>
<keyword evidence="8" id="KW-1185">Reference proteome</keyword>
<accession>A0A845LBP6</accession>
<evidence type="ECO:0000256" key="2">
    <source>
        <dbReference type="ARBA" id="ARBA00022475"/>
    </source>
</evidence>
<evidence type="ECO:0000313" key="8">
    <source>
        <dbReference type="Proteomes" id="UP000463470"/>
    </source>
</evidence>
<dbReference type="InterPro" id="IPR001123">
    <property type="entry name" value="LeuE-type"/>
</dbReference>
<keyword evidence="2" id="KW-1003">Cell membrane</keyword>
<reference evidence="7 8" key="1">
    <citation type="submission" date="2020-01" db="EMBL/GenBank/DDBJ databases">
        <title>Whole-genome sequence of Heliobacterium undosum DSM 13378.</title>
        <authorList>
            <person name="Kyndt J.A."/>
            <person name="Meyer T.E."/>
        </authorList>
    </citation>
    <scope>NUCLEOTIDE SEQUENCE [LARGE SCALE GENOMIC DNA]</scope>
    <source>
        <strain evidence="7 8">DSM 13378</strain>
    </source>
</reference>
<evidence type="ECO:0000256" key="3">
    <source>
        <dbReference type="ARBA" id="ARBA00022692"/>
    </source>
</evidence>
<feature type="transmembrane region" description="Helical" evidence="6">
    <location>
        <begin position="65"/>
        <end position="86"/>
    </location>
</feature>
<feature type="transmembrane region" description="Helical" evidence="6">
    <location>
        <begin position="38"/>
        <end position="59"/>
    </location>
</feature>
<feature type="transmembrane region" description="Helical" evidence="6">
    <location>
        <begin position="183"/>
        <end position="203"/>
    </location>
</feature>
<feature type="transmembrane region" description="Helical" evidence="6">
    <location>
        <begin position="107"/>
        <end position="130"/>
    </location>
</feature>
<evidence type="ECO:0000256" key="4">
    <source>
        <dbReference type="ARBA" id="ARBA00022989"/>
    </source>
</evidence>
<evidence type="ECO:0000256" key="5">
    <source>
        <dbReference type="ARBA" id="ARBA00023136"/>
    </source>
</evidence>
<dbReference type="GO" id="GO:0015171">
    <property type="term" value="F:amino acid transmembrane transporter activity"/>
    <property type="evidence" value="ECO:0007669"/>
    <property type="project" value="TreeGrafter"/>
</dbReference>
<dbReference type="GO" id="GO:0005886">
    <property type="term" value="C:plasma membrane"/>
    <property type="evidence" value="ECO:0007669"/>
    <property type="project" value="UniProtKB-SubCell"/>
</dbReference>
<dbReference type="PANTHER" id="PTHR30086:SF20">
    <property type="entry name" value="ARGININE EXPORTER PROTEIN ARGO-RELATED"/>
    <property type="match status" value="1"/>
</dbReference>
<organism evidence="7 8">
    <name type="scientific">Heliomicrobium undosum</name>
    <dbReference type="NCBI Taxonomy" id="121734"/>
    <lineage>
        <taxon>Bacteria</taxon>
        <taxon>Bacillati</taxon>
        <taxon>Bacillota</taxon>
        <taxon>Clostridia</taxon>
        <taxon>Eubacteriales</taxon>
        <taxon>Heliobacteriaceae</taxon>
        <taxon>Heliomicrobium</taxon>
    </lineage>
</organism>
<evidence type="ECO:0000256" key="6">
    <source>
        <dbReference type="SAM" id="Phobius"/>
    </source>
</evidence>
<evidence type="ECO:0000256" key="1">
    <source>
        <dbReference type="ARBA" id="ARBA00004651"/>
    </source>
</evidence>
<dbReference type="PANTHER" id="PTHR30086">
    <property type="entry name" value="ARGININE EXPORTER PROTEIN ARGO"/>
    <property type="match status" value="1"/>
</dbReference>
<keyword evidence="5 6" id="KW-0472">Membrane</keyword>
<name>A0A845LBP6_9FIRM</name>
<comment type="subcellular location">
    <subcellularLocation>
        <location evidence="1">Cell membrane</location>
        <topology evidence="1">Multi-pass membrane protein</topology>
    </subcellularLocation>
</comment>
<evidence type="ECO:0000313" key="7">
    <source>
        <dbReference type="EMBL" id="MZP31098.1"/>
    </source>
</evidence>
<dbReference type="RefSeq" id="WP_161259619.1">
    <property type="nucleotide sequence ID" value="NZ_WXEY01000025.1"/>
</dbReference>
<keyword evidence="4 6" id="KW-1133">Transmembrane helix</keyword>
<dbReference type="AlphaFoldDB" id="A0A845LBP6"/>
<dbReference type="OrthoDB" id="5638726at2"/>
<gene>
    <name evidence="7" type="ORF">GTO91_15395</name>
</gene>
<sequence>MPYWLKGLLIGLAVAAPVGPIGILCIRRSLAEGWRAGFVSGLGAATADALYGCIAAFGLTAVAQLLMQAAVGLKWVGGAFLCYLGYQTFRSRPSETAVETKKSTLAAAYATTLSLTATNPATIISFAAIFAGLGMGSGGGTGVGSALEMVLGVFAGSALWWMFLSSAVSLLRSRLDGHALVWVNRLSGTILLGFGMWALFSAIR</sequence>
<dbReference type="Pfam" id="PF01810">
    <property type="entry name" value="LysE"/>
    <property type="match status" value="1"/>
</dbReference>